<evidence type="ECO:0000256" key="1">
    <source>
        <dbReference type="ARBA" id="ARBA00004496"/>
    </source>
</evidence>
<name>A0AAY4AEF7_9TELE</name>
<evidence type="ECO:0000256" key="8">
    <source>
        <dbReference type="ARBA" id="ARBA00059169"/>
    </source>
</evidence>
<dbReference type="Ensembl" id="ENSDCDT00010006697.1">
    <property type="protein sequence ID" value="ENSDCDP00010006480.1"/>
    <property type="gene ID" value="ENSDCDG00010002790.1"/>
</dbReference>
<dbReference type="CTD" id="375189"/>
<dbReference type="InterPro" id="IPR036140">
    <property type="entry name" value="PFN_sf"/>
</dbReference>
<dbReference type="GeneID" id="114795916"/>
<dbReference type="GO" id="GO:0030154">
    <property type="term" value="P:cell differentiation"/>
    <property type="evidence" value="ECO:0007669"/>
    <property type="project" value="UniProtKB-KW"/>
</dbReference>
<proteinExistence type="inferred from homology"/>
<keyword evidence="5" id="KW-0221">Differentiation</keyword>
<evidence type="ECO:0000256" key="7">
    <source>
        <dbReference type="ARBA" id="ARBA00023121"/>
    </source>
</evidence>
<dbReference type="RefSeq" id="XP_028845485.1">
    <property type="nucleotide sequence ID" value="XM_028989652.1"/>
</dbReference>
<reference evidence="10 11" key="1">
    <citation type="submission" date="2020-06" db="EMBL/GenBank/DDBJ databases">
        <authorList>
            <consortium name="Wellcome Sanger Institute Data Sharing"/>
        </authorList>
    </citation>
    <scope>NUCLEOTIDE SEQUENCE [LARGE SCALE GENOMIC DNA]</scope>
</reference>
<gene>
    <name evidence="10" type="primary">pfn4</name>
</gene>
<dbReference type="GeneTree" id="ENSGT00390000017067"/>
<dbReference type="Pfam" id="PF00235">
    <property type="entry name" value="Profilin"/>
    <property type="match status" value="1"/>
</dbReference>
<dbReference type="InterPro" id="IPR048278">
    <property type="entry name" value="PFN"/>
</dbReference>
<dbReference type="SUPFAM" id="SSF55770">
    <property type="entry name" value="Profilin (actin-binding protein)"/>
    <property type="match status" value="1"/>
</dbReference>
<comment type="similarity">
    <text evidence="2 9">Belongs to the profilin family.</text>
</comment>
<dbReference type="InterPro" id="IPR005455">
    <property type="entry name" value="PFN_euk"/>
</dbReference>
<dbReference type="GO" id="GO:0007283">
    <property type="term" value="P:spermatogenesis"/>
    <property type="evidence" value="ECO:0007669"/>
    <property type="project" value="UniProtKB-KW"/>
</dbReference>
<organism evidence="10 11">
    <name type="scientific">Denticeps clupeoides</name>
    <name type="common">denticle herring</name>
    <dbReference type="NCBI Taxonomy" id="299321"/>
    <lineage>
        <taxon>Eukaryota</taxon>
        <taxon>Metazoa</taxon>
        <taxon>Chordata</taxon>
        <taxon>Craniata</taxon>
        <taxon>Vertebrata</taxon>
        <taxon>Euteleostomi</taxon>
        <taxon>Actinopterygii</taxon>
        <taxon>Neopterygii</taxon>
        <taxon>Teleostei</taxon>
        <taxon>Clupei</taxon>
        <taxon>Clupeiformes</taxon>
        <taxon>Denticipitoidei</taxon>
        <taxon>Denticipitidae</taxon>
        <taxon>Denticeps</taxon>
    </lineage>
</organism>
<evidence type="ECO:0000256" key="9">
    <source>
        <dbReference type="RuleBase" id="RU003909"/>
    </source>
</evidence>
<dbReference type="Gene3D" id="3.30.450.30">
    <property type="entry name" value="Dynein light chain 2a, cytoplasmic"/>
    <property type="match status" value="1"/>
</dbReference>
<dbReference type="PANTHER" id="PTHR11604">
    <property type="entry name" value="PROFILIN"/>
    <property type="match status" value="1"/>
</dbReference>
<evidence type="ECO:0000256" key="4">
    <source>
        <dbReference type="ARBA" id="ARBA00022490"/>
    </source>
</evidence>
<protein>
    <recommendedName>
        <fullName evidence="9">Profilin</fullName>
    </recommendedName>
</protein>
<dbReference type="Proteomes" id="UP000694580">
    <property type="component" value="Chromosome 1"/>
</dbReference>
<evidence type="ECO:0000256" key="2">
    <source>
        <dbReference type="ARBA" id="ARBA00010058"/>
    </source>
</evidence>
<evidence type="ECO:0000256" key="5">
    <source>
        <dbReference type="ARBA" id="ARBA00022782"/>
    </source>
</evidence>
<comment type="subcellular location">
    <subcellularLocation>
        <location evidence="1">Cytoplasm</location>
    </subcellularLocation>
</comment>
<dbReference type="GO" id="GO:0008289">
    <property type="term" value="F:lipid binding"/>
    <property type="evidence" value="ECO:0007669"/>
    <property type="project" value="UniProtKB-KW"/>
</dbReference>
<keyword evidence="3" id="KW-0217">Developmental protein</keyword>
<dbReference type="AlphaFoldDB" id="A0AAY4AEF7"/>
<reference evidence="10" key="3">
    <citation type="submission" date="2025-09" db="UniProtKB">
        <authorList>
            <consortium name="Ensembl"/>
        </authorList>
    </citation>
    <scope>IDENTIFICATION</scope>
</reference>
<dbReference type="CDD" id="cd00148">
    <property type="entry name" value="PROF"/>
    <property type="match status" value="1"/>
</dbReference>
<dbReference type="GO" id="GO:0005938">
    <property type="term" value="C:cell cortex"/>
    <property type="evidence" value="ECO:0007669"/>
    <property type="project" value="TreeGrafter"/>
</dbReference>
<reference evidence="10" key="2">
    <citation type="submission" date="2025-08" db="UniProtKB">
        <authorList>
            <consortium name="Ensembl"/>
        </authorList>
    </citation>
    <scope>IDENTIFICATION</scope>
</reference>
<dbReference type="PANTHER" id="PTHR11604:SF2">
    <property type="entry name" value="PROFILIN-4"/>
    <property type="match status" value="1"/>
</dbReference>
<accession>A0AAY4AEF7</accession>
<evidence type="ECO:0000313" key="10">
    <source>
        <dbReference type="Ensembl" id="ENSDCDP00010006480.1"/>
    </source>
</evidence>
<sequence>MSHFQAFLNACLLDTRHVEDAAIIDLNGGAVLAASHRFRLSHGQIQRILNSFEHQTATRRQGLRLNRTSYVCVRADSRSVYCKRDGDGLILVKTALYIIAATYNGSMCSSVCVEAVEKLADYFREKGK</sequence>
<keyword evidence="6" id="KW-0744">Spermatogenesis</keyword>
<comment type="function">
    <text evidence="8">Involved in male fertility. Required for manchette development and acrosome biogenesis during spermiogenesis. Binds in vitro to phospholipids, including phosphatidylinositol 3-phosphate (PtdIns(3)P), phosphatidylinositol 4,5-bisphosphate (PtdIns(4,5)P2), phosphatidylinositol 4-phosphate (PtdIns(4)P) and phosphatidic acid (PA). Contrary to other profilin family members, does not bind to actin in vitro.</text>
</comment>
<evidence type="ECO:0000256" key="3">
    <source>
        <dbReference type="ARBA" id="ARBA00022473"/>
    </source>
</evidence>
<dbReference type="FunFam" id="3.30.450.30:FF:000007">
    <property type="entry name" value="Profilin"/>
    <property type="match status" value="1"/>
</dbReference>
<evidence type="ECO:0000256" key="6">
    <source>
        <dbReference type="ARBA" id="ARBA00022871"/>
    </source>
</evidence>
<evidence type="ECO:0000313" key="11">
    <source>
        <dbReference type="Proteomes" id="UP000694580"/>
    </source>
</evidence>
<keyword evidence="11" id="KW-1185">Reference proteome</keyword>
<dbReference type="SMART" id="SM00392">
    <property type="entry name" value="PROF"/>
    <property type="match status" value="1"/>
</dbReference>
<keyword evidence="7" id="KW-0446">Lipid-binding</keyword>
<dbReference type="GO" id="GO:0003785">
    <property type="term" value="F:actin monomer binding"/>
    <property type="evidence" value="ECO:0007669"/>
    <property type="project" value="TreeGrafter"/>
</dbReference>
<keyword evidence="9" id="KW-0009">Actin-binding</keyword>
<keyword evidence="4" id="KW-0963">Cytoplasm</keyword>